<dbReference type="InterPro" id="IPR019442">
    <property type="entry name" value="THADA/TRM732_DUF2428"/>
</dbReference>
<gene>
    <name evidence="15" type="ORF">PFL1_03234</name>
</gene>
<dbReference type="Pfam" id="PF25151">
    <property type="entry name" value="TPR_Trm732_C"/>
    <property type="match status" value="1"/>
</dbReference>
<dbReference type="SUPFAM" id="SSF48371">
    <property type="entry name" value="ARM repeat"/>
    <property type="match status" value="1"/>
</dbReference>
<dbReference type="GO" id="GO:0005829">
    <property type="term" value="C:cytosol"/>
    <property type="evidence" value="ECO:0007669"/>
    <property type="project" value="TreeGrafter"/>
</dbReference>
<evidence type="ECO:0000313" key="16">
    <source>
        <dbReference type="Proteomes" id="UP000053664"/>
    </source>
</evidence>
<dbReference type="GeneID" id="19317344"/>
<dbReference type="InterPro" id="IPR051954">
    <property type="entry name" value="tRNA_methyltransferase_THADA"/>
</dbReference>
<dbReference type="eggNOG" id="KOG1111">
    <property type="taxonomic scope" value="Eukaryota"/>
</dbReference>
<dbReference type="InterPro" id="IPR039507">
    <property type="entry name" value="PIG-A/GPI3"/>
</dbReference>
<dbReference type="Pfam" id="PF00534">
    <property type="entry name" value="Glycos_transf_1"/>
    <property type="match status" value="1"/>
</dbReference>
<proteinExistence type="inferred from homology"/>
<dbReference type="GO" id="GO:0006506">
    <property type="term" value="P:GPI anchor biosynthetic process"/>
    <property type="evidence" value="ECO:0007669"/>
    <property type="project" value="UniProtKB-UniPathway"/>
</dbReference>
<dbReference type="Pfam" id="PF10350">
    <property type="entry name" value="DUF2428"/>
    <property type="match status" value="1"/>
</dbReference>
<dbReference type="PANTHER" id="PTHR14387:SF0">
    <property type="entry name" value="DUF2428 DOMAIN-CONTAINING PROTEIN"/>
    <property type="match status" value="1"/>
</dbReference>
<evidence type="ECO:0000259" key="11">
    <source>
        <dbReference type="Pfam" id="PF08288"/>
    </source>
</evidence>
<evidence type="ECO:0000256" key="7">
    <source>
        <dbReference type="ARBA" id="ARBA00022694"/>
    </source>
</evidence>
<comment type="function">
    <text evidence="1">Catalytic subunit in the complex catalyzing the transfer of N-acetylglucosamine from UDP-N-acetylglucosamine to phosphatidylinositol, the first step of GPI biosynthesis.</text>
</comment>
<dbReference type="InterPro" id="IPR056843">
    <property type="entry name" value="THADA-like_TPR"/>
</dbReference>
<sequence length="2378" mass="254258">MVKAKTDPSAPAAVVQLLDQIEAAGPASLSSPSSSSSRSQLDGAALSETSTSSASKTSTDAAAARSLVATLVALLQRCLDLIYEDERTDELSPSLKYGLDGLRIWANRCAHLAALPPLVDAAPQARAQLLSVEHQLKLSNVIWSACHSERTQIATRSKAVIEAVVALLDRIADPLAERGPVLPFPGDAPFVTDLVSRSFAQLERKQAPIILEVLLAKYGSAPFRQSGPAGASYTDSQIYQRVVRGLGTVDGGANRRSRLALSFLQARAADLGCQLSRKAIAGADLPAGEQSDEAWQRWSAIWLGPLKAALEDGGERLRSGLASYHLAPLFEMDARVFGLLLDSIMRPQGDVTRDGRGGGGGDAGGSDGGHAAGINVEAIFMVLRMGKTQGYCQISGDAADFSTEMGADGSRRVLVPSTLLKDCILSAASELQISTLSLVIESRTPALAFNAAELDILRTFFPYSLTISNPGARGELRGFFVKMLTRLRASSYALARDASKITRIAEHERLDGERVKLAELERDLDAVRRFLEWIYALIRQALHPGASYQACITALTFLDLVLESGIDPRFSQPGAAGNGAARATEKTLTKNAGMTLAKSKQVFVQEFPFTLDLISPALVQLLLSCSESTYDDIQNRALTMLVRFLAPLPGLTERDAAAARILGKAARLMTSSRDFESAAASRLIQLYKAVYIDRLGWPPSSLLELAGFPTPRLKDAAGGQASDNKQIQLIRHHLDLLSHLLSVAESGRILEAATSYPLHGTLVTLQELFASVRLASLPEADRQEFGRAIEEAEAMVDRTWNVTKAVLCNSAPEGSVGDGGSAAAAIAAEENADDGTAGLHQPTHESARAMRIADADGKADGLEQQEESIAGPKHQVILSYSWRGMKEASALLGAIVASTLRGSGSGSGDPTSLWTPASIEAVGARFNLWLTQVRHRGAFSTIYPAYCNAAAAIVRSGWKEVEALPRRWIETFLDAVAQPGTTLSITRRSAGIGYAVLALVSAHPNKTDTSVLLATVRRLIDIAQRGAASSEEGEGERSGEAAPASLPVSAIHALNILRVLVSDGQLSEYMSPFVGQLLELTISKFSSRFWGLRNVSMMLSSSLCIRCFSSRHTNKDTKDARMPVDEFFATYPNMEAFLQRTLEDKTVDAGPSAGTVRGVKQDEQAESSVFAVLMLFSRMQAPELPSSNPRHRERHASFAALIARCASSPVWKIREMAAKAYAAVVPLTTAAEACIGLLQGGSATRQNELHGRLLMVHLLLRSPRESEAPSSSLEPGMSALADALCDGAKRFLVDNRCPATQLAYLEVLQDFVGIRSADYRALGDRVLAAACPWISQKLAAPSAQLQELLRVPHGPSLLSTCARVVLQADGRQLGTSDAGGVGGDSLLRSCVELVSHPIEDVRLSVLEALASDEGSALRRAAASSAVAKQLLCEFGRKIHHSISMAGEGIWVRISAAELLHNLLSGPSADGHTQVASDLASALFPSDAALTDAVAELTRVARTTPIVPLREALLPYIAGLCHALCAATAPEAGLDAGSRLTVVETWCRTVARCADENESVQSREAAGQALRTMGAYLFPAASAADLLGKQSADVFAARLASINLLTDDDEDVRIEAAAMIGETIAVSGSGSGSGSGPATSSRDPGGEDGAKKPSANLLALTRVARSGGASSEVSTDRAWSWMARHYSATATSTVWAEHVWSQLVPTPDASAREFNEAFTPSTMLFTEEKPNQFRDPEATIRRAFASVVSGEVEPASSSLAAQLVERTLGEVTRLADCLGLSSSAADIAPPSGPPGSAAAAAAATAAAAGADGANDVKTDLVGTHLLATRVVLAFTAVQRSGATRAAAVEHARIDAAGAAVSSIVRKLGLDAVDVDVDVDVDFDAVGVAPPQPDAALERETGREQGKPSYSIAMVSDFFFPNVGGVEGHIYLVSRALLDLGHKVIVITHAYPPHRVGVRHLSSGLKVYYVPYGVIARQDTLPNFFALFPLLRSILLRERVEIVHGHQALSSMAHEGILHARTLGLKTVFTDHSLFGFADAASILTNKLLRFVLSDVDAVVAVSHTGKENTVLRAHLDPATVSVIPNAVVAEQFEPDPSRVDRSRLTVVVLSRLMYRKGIDLLIAAIPRLCARHPDLHFLIGGDGPKRVELEQMRERYMIQDRVELVGAVRQGDVRAHLTRGQIFFNTSLTEAFGTGIIEAACAGLFVVSTRVGGVPEVLPDEMVRLARPEEDDVVRAMEDAISHVRAGRHDPIAYHAALRRMYSWSNVAQRLERVYDDVVARPFPRPTERFERYYRGGVVAGKIFCIIVAVDLLFLKVLEWFLPVERIDTPPSLHAPHQRRRTAGRRRTSGPKTTPGIDDDDDEIKTTPGINDDGDEMNS</sequence>
<feature type="domain" description="tRNA (32-2'-O)-methyltransferase regulator THADA-like TPR repeats region" evidence="13">
    <location>
        <begin position="298"/>
        <end position="635"/>
    </location>
</feature>
<dbReference type="eggNOG" id="KOG1810">
    <property type="taxonomic scope" value="Eukaryota"/>
</dbReference>
<evidence type="ECO:0000259" key="12">
    <source>
        <dbReference type="Pfam" id="PF10350"/>
    </source>
</evidence>
<reference evidence="15 16" key="1">
    <citation type="journal article" date="2013" name="Plant Cell">
        <title>The transition from a phytopathogenic smut ancestor to an anamorphic biocontrol agent deciphered by comparative whole-genome analysis.</title>
        <authorList>
            <person name="Lefebvre F."/>
            <person name="Joly D.L."/>
            <person name="Labbe C."/>
            <person name="Teichmann B."/>
            <person name="Linning R."/>
            <person name="Belzile F."/>
            <person name="Bakkeren G."/>
            <person name="Belanger R.R."/>
        </authorList>
    </citation>
    <scope>NUCLEOTIDE SEQUENCE [LARGE SCALE GENOMIC DNA]</scope>
    <source>
        <strain evidence="15 16">PF-1</strain>
    </source>
</reference>
<name>A0A061HAI4_9BASI</name>
<dbReference type="EMBL" id="KE361631">
    <property type="protein sequence ID" value="EPQ29479.1"/>
    <property type="molecule type" value="Genomic_DNA"/>
</dbReference>
<evidence type="ECO:0000256" key="4">
    <source>
        <dbReference type="ARBA" id="ARBA00012420"/>
    </source>
</evidence>
<dbReference type="Pfam" id="PF25150">
    <property type="entry name" value="TPR_Trm732"/>
    <property type="match status" value="1"/>
</dbReference>
<comment type="similarity">
    <text evidence="3">Belongs to the THADA family.</text>
</comment>
<dbReference type="GO" id="GO:0000506">
    <property type="term" value="C:glycosylphosphatidylinositol-N-acetylglucosaminyltransferase (GPI-GnT) complex"/>
    <property type="evidence" value="ECO:0007669"/>
    <property type="project" value="InterPro"/>
</dbReference>
<feature type="domain" description="DUF2428" evidence="12">
    <location>
        <begin position="790"/>
        <end position="1090"/>
    </location>
</feature>
<protein>
    <recommendedName>
        <fullName evidence="4">phosphatidylinositol N-acetylglucosaminyltransferase</fullName>
        <ecNumber evidence="4">2.4.1.198</ecNumber>
    </recommendedName>
    <alternativeName>
        <fullName evidence="8">GlcNAc-PI synthesis protein</fullName>
    </alternativeName>
</protein>
<feature type="domain" description="PIGA GPI anchor biosynthesis" evidence="11">
    <location>
        <begin position="1947"/>
        <end position="2037"/>
    </location>
</feature>
<feature type="domain" description="tRNA (32-2'-O)-methyltransferase regulator THADA-like C-terminal TPR repeats region" evidence="14">
    <location>
        <begin position="1093"/>
        <end position="1257"/>
    </location>
</feature>
<organism evidence="15 16">
    <name type="scientific">Pseudozyma flocculosa PF-1</name>
    <dbReference type="NCBI Taxonomy" id="1277687"/>
    <lineage>
        <taxon>Eukaryota</taxon>
        <taxon>Fungi</taxon>
        <taxon>Dikarya</taxon>
        <taxon>Basidiomycota</taxon>
        <taxon>Ustilaginomycotina</taxon>
        <taxon>Ustilaginomycetes</taxon>
        <taxon>Ustilaginales</taxon>
        <taxon>Ustilaginaceae</taxon>
        <taxon>Pseudozyma</taxon>
    </lineage>
</organism>
<dbReference type="Pfam" id="PF08288">
    <property type="entry name" value="PIGA"/>
    <property type="match status" value="1"/>
</dbReference>
<feature type="region of interest" description="Disordered" evidence="9">
    <location>
        <begin position="26"/>
        <end position="58"/>
    </location>
</feature>
<keyword evidence="6" id="KW-0808">Transferase</keyword>
<feature type="compositionally biased region" description="Basic residues" evidence="9">
    <location>
        <begin position="2335"/>
        <end position="2348"/>
    </location>
</feature>
<feature type="region of interest" description="Disordered" evidence="9">
    <location>
        <begin position="2330"/>
        <end position="2378"/>
    </location>
</feature>
<evidence type="ECO:0000256" key="6">
    <source>
        <dbReference type="ARBA" id="ARBA00022676"/>
    </source>
</evidence>
<evidence type="ECO:0000313" key="15">
    <source>
        <dbReference type="EMBL" id="EPQ29479.1"/>
    </source>
</evidence>
<dbReference type="PANTHER" id="PTHR14387">
    <property type="entry name" value="THADA/DEATH RECEPTOR INTERACTING PROTEIN"/>
    <property type="match status" value="1"/>
</dbReference>
<evidence type="ECO:0000256" key="1">
    <source>
        <dbReference type="ARBA" id="ARBA00003265"/>
    </source>
</evidence>
<dbReference type="CDD" id="cd03796">
    <property type="entry name" value="GT4_PIG-A-like"/>
    <property type="match status" value="1"/>
</dbReference>
<comment type="pathway">
    <text evidence="2">Glycolipid biosynthesis; glycosylphosphatidylinositol-anchor biosynthesis.</text>
</comment>
<dbReference type="Gene3D" id="3.40.50.2000">
    <property type="entry name" value="Glycogen Phosphorylase B"/>
    <property type="match status" value="2"/>
</dbReference>
<feature type="compositionally biased region" description="Low complexity" evidence="9">
    <location>
        <begin position="28"/>
        <end position="58"/>
    </location>
</feature>
<keyword evidence="5" id="KW-0337">GPI-anchor biosynthesis</keyword>
<dbReference type="FunFam" id="3.40.50.2000:FF:000093">
    <property type="entry name" value="UDP-GlcNAc:PI a1-6 GlcNAc-transferase"/>
    <property type="match status" value="1"/>
</dbReference>
<dbReference type="SUPFAM" id="SSF53756">
    <property type="entry name" value="UDP-Glycosyltransferase/glycogen phosphorylase"/>
    <property type="match status" value="1"/>
</dbReference>
<keyword evidence="7" id="KW-0819">tRNA processing</keyword>
<evidence type="ECO:0000256" key="8">
    <source>
        <dbReference type="ARBA" id="ARBA00032160"/>
    </source>
</evidence>
<dbReference type="InterPro" id="IPR001296">
    <property type="entry name" value="Glyco_trans_1"/>
</dbReference>
<dbReference type="KEGG" id="pfp:PFL1_03234"/>
<dbReference type="InterPro" id="IPR013234">
    <property type="entry name" value="PIGA_GPI_anchor_biosynthesis"/>
</dbReference>
<feature type="region of interest" description="Disordered" evidence="9">
    <location>
        <begin position="1624"/>
        <end position="1652"/>
    </location>
</feature>
<dbReference type="InterPro" id="IPR016024">
    <property type="entry name" value="ARM-type_fold"/>
</dbReference>
<evidence type="ECO:0000256" key="9">
    <source>
        <dbReference type="SAM" id="MobiDB-lite"/>
    </source>
</evidence>
<evidence type="ECO:0000256" key="5">
    <source>
        <dbReference type="ARBA" id="ARBA00022502"/>
    </source>
</evidence>
<dbReference type="HOGENOM" id="CLU_001011_0_0_1"/>
<evidence type="ECO:0000256" key="3">
    <source>
        <dbReference type="ARBA" id="ARBA00010409"/>
    </source>
</evidence>
<evidence type="ECO:0000259" key="10">
    <source>
        <dbReference type="Pfam" id="PF00534"/>
    </source>
</evidence>
<dbReference type="Proteomes" id="UP000053664">
    <property type="component" value="Unassembled WGS sequence"/>
</dbReference>
<accession>A0A061HAI4</accession>
<dbReference type="RefSeq" id="XP_007878940.1">
    <property type="nucleotide sequence ID" value="XM_007880749.1"/>
</dbReference>
<dbReference type="OrthoDB" id="734129at2759"/>
<evidence type="ECO:0000259" key="14">
    <source>
        <dbReference type="Pfam" id="PF25151"/>
    </source>
</evidence>
<keyword evidence="6" id="KW-0328">Glycosyltransferase</keyword>
<evidence type="ECO:0000259" key="13">
    <source>
        <dbReference type="Pfam" id="PF25150"/>
    </source>
</evidence>
<dbReference type="UniPathway" id="UPA00196"/>
<dbReference type="EC" id="2.4.1.198" evidence="4"/>
<feature type="domain" description="Glycosyl transferase family 1" evidence="10">
    <location>
        <begin position="2096"/>
        <end position="2240"/>
    </location>
</feature>
<evidence type="ECO:0000256" key="2">
    <source>
        <dbReference type="ARBA" id="ARBA00004687"/>
    </source>
</evidence>
<dbReference type="InterPro" id="IPR056842">
    <property type="entry name" value="THADA-like_TPR_C"/>
</dbReference>
<dbReference type="GO" id="GO:0017176">
    <property type="term" value="F:phosphatidylinositol N-acetylglucosaminyltransferase activity"/>
    <property type="evidence" value="ECO:0007669"/>
    <property type="project" value="UniProtKB-EC"/>
</dbReference>
<dbReference type="GO" id="GO:0030488">
    <property type="term" value="P:tRNA methylation"/>
    <property type="evidence" value="ECO:0007669"/>
    <property type="project" value="TreeGrafter"/>
</dbReference>